<comment type="caution">
    <text evidence="5">The sequence shown here is derived from an EMBL/GenBank/DDBJ whole genome shotgun (WGS) entry which is preliminary data.</text>
</comment>
<evidence type="ECO:0000313" key="5">
    <source>
        <dbReference type="EMBL" id="HGE77724.1"/>
    </source>
</evidence>
<accession>A0A7V3VTX7</accession>
<dbReference type="Gene3D" id="3.30.70.330">
    <property type="match status" value="1"/>
</dbReference>
<dbReference type="InterPro" id="IPR012677">
    <property type="entry name" value="Nucleotide-bd_a/b_plait_sf"/>
</dbReference>
<gene>
    <name evidence="4" type="primary">rplW</name>
    <name evidence="5" type="ORF">ENX68_01825</name>
</gene>
<dbReference type="NCBIfam" id="NF004363">
    <property type="entry name" value="PRK05738.2-4"/>
    <property type="match status" value="1"/>
</dbReference>
<evidence type="ECO:0000256" key="1">
    <source>
        <dbReference type="ARBA" id="ARBA00006700"/>
    </source>
</evidence>
<reference evidence="5" key="1">
    <citation type="journal article" date="2020" name="mSystems">
        <title>Genome- and Community-Level Interaction Insights into Carbon Utilization and Element Cycling Functions of Hydrothermarchaeota in Hydrothermal Sediment.</title>
        <authorList>
            <person name="Zhou Z."/>
            <person name="Liu Y."/>
            <person name="Xu W."/>
            <person name="Pan J."/>
            <person name="Luo Z.H."/>
            <person name="Li M."/>
        </authorList>
    </citation>
    <scope>NUCLEOTIDE SEQUENCE [LARGE SCALE GENOMIC DNA]</scope>
    <source>
        <strain evidence="5">SpSt-961</strain>
    </source>
</reference>
<dbReference type="GO" id="GO:1990904">
    <property type="term" value="C:ribonucleoprotein complex"/>
    <property type="evidence" value="ECO:0007669"/>
    <property type="project" value="UniProtKB-KW"/>
</dbReference>
<comment type="subunit">
    <text evidence="4">Part of the 50S ribosomal subunit. Contacts protein L29, and trigger factor when it is bound to the ribosome.</text>
</comment>
<dbReference type="GO" id="GO:0019843">
    <property type="term" value="F:rRNA binding"/>
    <property type="evidence" value="ECO:0007669"/>
    <property type="project" value="UniProtKB-UniRule"/>
</dbReference>
<name>A0A7V3VTX7_UNCW3</name>
<organism evidence="5">
    <name type="scientific">candidate division WOR-3 bacterium</name>
    <dbReference type="NCBI Taxonomy" id="2052148"/>
    <lineage>
        <taxon>Bacteria</taxon>
        <taxon>Bacteria division WOR-3</taxon>
    </lineage>
</organism>
<comment type="function">
    <text evidence="4">One of the early assembly proteins it binds 23S rRNA. One of the proteins that surrounds the polypeptide exit tunnel on the outside of the ribosome. Forms the main docking site for trigger factor binding to the ribosome.</text>
</comment>
<dbReference type="AlphaFoldDB" id="A0A7V3VTX7"/>
<protein>
    <recommendedName>
        <fullName evidence="4">Large ribosomal subunit protein uL23</fullName>
    </recommendedName>
</protein>
<dbReference type="NCBIfam" id="NF004366">
    <property type="entry name" value="PRK05738.3-2"/>
    <property type="match status" value="1"/>
</dbReference>
<dbReference type="GO" id="GO:0003735">
    <property type="term" value="F:structural constituent of ribosome"/>
    <property type="evidence" value="ECO:0007669"/>
    <property type="project" value="InterPro"/>
</dbReference>
<proteinExistence type="inferred from homology"/>
<dbReference type="InterPro" id="IPR013025">
    <property type="entry name" value="Ribosomal_uL23-like"/>
</dbReference>
<dbReference type="PANTHER" id="PTHR11620">
    <property type="entry name" value="60S RIBOSOMAL PROTEIN L23A"/>
    <property type="match status" value="1"/>
</dbReference>
<evidence type="ECO:0000256" key="2">
    <source>
        <dbReference type="ARBA" id="ARBA00022980"/>
    </source>
</evidence>
<evidence type="ECO:0000256" key="4">
    <source>
        <dbReference type="HAMAP-Rule" id="MF_01369"/>
    </source>
</evidence>
<dbReference type="EMBL" id="DTOZ01000049">
    <property type="protein sequence ID" value="HGE77724.1"/>
    <property type="molecule type" value="Genomic_DNA"/>
</dbReference>
<dbReference type="GO" id="GO:0006412">
    <property type="term" value="P:translation"/>
    <property type="evidence" value="ECO:0007669"/>
    <property type="project" value="UniProtKB-UniRule"/>
</dbReference>
<keyword evidence="4" id="KW-0699">rRNA-binding</keyword>
<keyword evidence="3 4" id="KW-0687">Ribonucleoprotein</keyword>
<keyword evidence="2 4" id="KW-0689">Ribosomal protein</keyword>
<dbReference type="HAMAP" id="MF_01369_B">
    <property type="entry name" value="Ribosomal_uL23_B"/>
    <property type="match status" value="1"/>
</dbReference>
<dbReference type="GO" id="GO:0005840">
    <property type="term" value="C:ribosome"/>
    <property type="evidence" value="ECO:0007669"/>
    <property type="project" value="UniProtKB-KW"/>
</dbReference>
<comment type="similarity">
    <text evidence="1 4">Belongs to the universal ribosomal protein uL23 family.</text>
</comment>
<sequence>MRPEQIIIRPIITEKADRLRELNCYQFIVAKKATKNAIKEAIEKLFNVEVLRVHTANFRGKLRRLGRSEGYRPGYKKASVWIKPGQKIEIIEGV</sequence>
<dbReference type="SUPFAM" id="SSF54189">
    <property type="entry name" value="Ribosomal proteins S24e, L23 and L15e"/>
    <property type="match status" value="1"/>
</dbReference>
<dbReference type="Pfam" id="PF00276">
    <property type="entry name" value="Ribosomal_L23"/>
    <property type="match status" value="1"/>
</dbReference>
<evidence type="ECO:0000256" key="3">
    <source>
        <dbReference type="ARBA" id="ARBA00023274"/>
    </source>
</evidence>
<dbReference type="InterPro" id="IPR012678">
    <property type="entry name" value="Ribosomal_uL23/eL15/eS24_sf"/>
</dbReference>
<keyword evidence="4" id="KW-0694">RNA-binding</keyword>